<proteinExistence type="predicted"/>
<reference evidence="3 4" key="1">
    <citation type="submission" date="2020-07" db="EMBL/GenBank/DDBJ databases">
        <title>Halosimplex pelagicum sp. nov. and Halosimplex rubrum sp. nov., isolated from salted brown alga Laminaria, and emended description of the genus Halosimplex.</title>
        <authorList>
            <person name="Cui H."/>
        </authorList>
    </citation>
    <scope>NUCLEOTIDE SEQUENCE [LARGE SCALE GENOMIC DNA]</scope>
    <source>
        <strain evidence="3 4">R27</strain>
    </source>
</reference>
<dbReference type="AlphaFoldDB" id="A0A7D5P558"/>
<dbReference type="KEGG" id="hrr:HZS55_10810"/>
<evidence type="ECO:0000313" key="4">
    <source>
        <dbReference type="Proteomes" id="UP000509667"/>
    </source>
</evidence>
<keyword evidence="2" id="KW-0812">Transmembrane</keyword>
<organism evidence="3 4">
    <name type="scientific">Halosimplex rubrum</name>
    <dbReference type="NCBI Taxonomy" id="869889"/>
    <lineage>
        <taxon>Archaea</taxon>
        <taxon>Methanobacteriati</taxon>
        <taxon>Methanobacteriota</taxon>
        <taxon>Stenosarchaea group</taxon>
        <taxon>Halobacteria</taxon>
        <taxon>Halobacteriales</taxon>
        <taxon>Haloarculaceae</taxon>
        <taxon>Halosimplex</taxon>
    </lineage>
</organism>
<evidence type="ECO:0000256" key="1">
    <source>
        <dbReference type="SAM" id="MobiDB-lite"/>
    </source>
</evidence>
<dbReference type="GeneID" id="56078359"/>
<accession>A0A7D5P558</accession>
<gene>
    <name evidence="3" type="ORF">HZS55_10810</name>
</gene>
<dbReference type="Proteomes" id="UP000509667">
    <property type="component" value="Chromosome"/>
</dbReference>
<feature type="transmembrane region" description="Helical" evidence="2">
    <location>
        <begin position="60"/>
        <end position="78"/>
    </location>
</feature>
<dbReference type="OrthoDB" id="256991at2157"/>
<feature type="transmembrane region" description="Helical" evidence="2">
    <location>
        <begin position="7"/>
        <end position="24"/>
    </location>
</feature>
<feature type="transmembrane region" description="Helical" evidence="2">
    <location>
        <begin position="153"/>
        <end position="171"/>
    </location>
</feature>
<evidence type="ECO:0000256" key="2">
    <source>
        <dbReference type="SAM" id="Phobius"/>
    </source>
</evidence>
<evidence type="ECO:0000313" key="3">
    <source>
        <dbReference type="EMBL" id="QLH77762.1"/>
    </source>
</evidence>
<keyword evidence="2" id="KW-0472">Membrane</keyword>
<name>A0A7D5P558_9EURY</name>
<dbReference type="RefSeq" id="WP_179911681.1">
    <property type="nucleotide sequence ID" value="NZ_CP058910.1"/>
</dbReference>
<protein>
    <submittedName>
        <fullName evidence="3">Uncharacterized protein</fullName>
    </submittedName>
</protein>
<feature type="region of interest" description="Disordered" evidence="1">
    <location>
        <begin position="92"/>
        <end position="128"/>
    </location>
</feature>
<feature type="transmembrane region" description="Helical" evidence="2">
    <location>
        <begin position="183"/>
        <end position="205"/>
    </location>
</feature>
<dbReference type="EMBL" id="CP058910">
    <property type="protein sequence ID" value="QLH77762.1"/>
    <property type="molecule type" value="Genomic_DNA"/>
</dbReference>
<sequence length="217" mass="23367">MRRTGYLIALLVVMTLLPMWYVGLHGEPPSEEIAIDQSVSELRPLDGFLDTPNKLSPSQVGVIVWVALLALVAVLSAAHRFMNRAVRPDEPAAARGAASDEAPVADGGRAATGSDGRPADARSDGGTVGFPWLSTEERWVVEYHDASEAIEGLVVMGGLTVLAIVFAALFTGEYLTLARTQYFGVYAAGMFLSLAGSTVAYYAWFMPHIEVAERRDH</sequence>
<keyword evidence="2" id="KW-1133">Transmembrane helix</keyword>
<keyword evidence="4" id="KW-1185">Reference proteome</keyword>